<name>A0A343TH14_9EURY</name>
<sequence length="173" mass="17852">MPIEAAINAKTWLTPYSITPQTILKSACVAAPTNSKNPSIASSTESSVAASRTIDSANPKRTTTKIVARMSPSAIAAIGFRGTMPNITSPTVGGVASRASPPVNSTARPGSNRFATARPMTAATVVVTTYRPTVSPPTFPSFEGVSLPTGNQALSLSVRLTGVRDVIPEDEPA</sequence>
<evidence type="ECO:0000313" key="1">
    <source>
        <dbReference type="EMBL" id="AUX08386.1"/>
    </source>
</evidence>
<accession>A0A343TH14</accession>
<dbReference type="Proteomes" id="UP000263012">
    <property type="component" value="Chromosome"/>
</dbReference>
<proteinExistence type="predicted"/>
<evidence type="ECO:0000313" key="2">
    <source>
        <dbReference type="Proteomes" id="UP000263012"/>
    </source>
</evidence>
<protein>
    <submittedName>
        <fullName evidence="1">Na+/H+ dicarboxylate symporter</fullName>
    </submittedName>
</protein>
<keyword evidence="2" id="KW-1185">Reference proteome</keyword>
<dbReference type="AlphaFoldDB" id="A0A343TH14"/>
<gene>
    <name evidence="1" type="ORF">AArcSl_0739</name>
</gene>
<dbReference type="EMBL" id="CP025066">
    <property type="protein sequence ID" value="AUX08386.1"/>
    <property type="molecule type" value="Genomic_DNA"/>
</dbReference>
<dbReference type="KEGG" id="hdf:AArcSl_0739"/>
<reference evidence="2" key="1">
    <citation type="submission" date="2017-11" db="EMBL/GenBank/DDBJ databases">
        <title>Phenotypic and genomic properties of facultatively anaerobic sulfur-reducing natronoarchaea from hypersaline soda lakes.</title>
        <authorList>
            <person name="Sorokin D.Y."/>
            <person name="Kublanov I.V."/>
            <person name="Roman P."/>
            <person name="Sinninghe Damste J.S."/>
            <person name="Golyshin P.N."/>
            <person name="Rojo D."/>
            <person name="Ciordia S."/>
            <person name="Mena M.D.C."/>
            <person name="Ferrer M."/>
            <person name="Messina E."/>
            <person name="Smedile F."/>
            <person name="La Spada G."/>
            <person name="La Cono V."/>
            <person name="Yakimov M.M."/>
        </authorList>
    </citation>
    <scope>NUCLEOTIDE SEQUENCE [LARGE SCALE GENOMIC DNA]</scope>
    <source>
        <strain evidence="2">AArc-Sl</strain>
    </source>
</reference>
<organism evidence="1 2">
    <name type="scientific">Halalkaliarchaeum desulfuricum</name>
    <dbReference type="NCBI Taxonomy" id="2055893"/>
    <lineage>
        <taxon>Archaea</taxon>
        <taxon>Methanobacteriati</taxon>
        <taxon>Methanobacteriota</taxon>
        <taxon>Stenosarchaea group</taxon>
        <taxon>Halobacteria</taxon>
        <taxon>Halobacteriales</taxon>
        <taxon>Haloferacaceae</taxon>
        <taxon>Halalkaliarchaeum</taxon>
    </lineage>
</organism>